<evidence type="ECO:0000256" key="5">
    <source>
        <dbReference type="ARBA" id="ARBA00022723"/>
    </source>
</evidence>
<dbReference type="Proteomes" id="UP001214638">
    <property type="component" value="Unassembled WGS sequence"/>
</dbReference>
<comment type="function">
    <text evidence="10">Electron carrier protein. The oxidized form of the cytochrome c heme group can accept an electron from the heme group of the cytochrome c1 subunit of cytochrome reductase. Cytochrome c then transfers this electron to the cytochrome oxidase complex, the final protein carrier in the mitochondrial electron-transport chain.</text>
</comment>
<dbReference type="RefSeq" id="XP_067803494.1">
    <property type="nucleotide sequence ID" value="XM_067946930.1"/>
</dbReference>
<proteinExistence type="inferred from homology"/>
<dbReference type="FunFam" id="1.10.760.10:FF:000001">
    <property type="entry name" value="Cytochrome c iso-1"/>
    <property type="match status" value="1"/>
</dbReference>
<dbReference type="GO" id="GO:0009055">
    <property type="term" value="F:electron transfer activity"/>
    <property type="evidence" value="ECO:0007669"/>
    <property type="project" value="InterPro"/>
</dbReference>
<comment type="caution">
    <text evidence="12">The sequence shown here is derived from an EMBL/GenBank/DDBJ whole genome shotgun (WGS) entry which is preliminary data.</text>
</comment>
<evidence type="ECO:0000256" key="10">
    <source>
        <dbReference type="RuleBase" id="RU004427"/>
    </source>
</evidence>
<dbReference type="InterPro" id="IPR036909">
    <property type="entry name" value="Cyt_c-like_dom_sf"/>
</dbReference>
<evidence type="ECO:0000313" key="12">
    <source>
        <dbReference type="EMBL" id="KAK2196652.1"/>
    </source>
</evidence>
<evidence type="ECO:0000259" key="11">
    <source>
        <dbReference type="PROSITE" id="PS51007"/>
    </source>
</evidence>
<sequence length="116" mass="12694">MGKPEPNVVVPEGNAQKGAKLFKSKCAQCHTVNKGCGATKQGPNLYGLFGRQSGSTDYSYSDANKSSGIVWSDKHLFIYLVNPKEYIPGTKMVFAGMKKEQERADLIAYLKEATTK</sequence>
<protein>
    <submittedName>
        <fullName evidence="12">Bifunctional Cytochrome c-like domain/Cytochrome c</fullName>
    </submittedName>
</protein>
<keyword evidence="13" id="KW-1185">Reference proteome</keyword>
<gene>
    <name evidence="12" type="ORF">BdWA1_001901</name>
</gene>
<evidence type="ECO:0000256" key="1">
    <source>
        <dbReference type="ARBA" id="ARBA00004569"/>
    </source>
</evidence>
<comment type="similarity">
    <text evidence="2 9">Belongs to the cytochrome c family.</text>
</comment>
<dbReference type="PRINTS" id="PR00604">
    <property type="entry name" value="CYTCHRMECIAB"/>
</dbReference>
<evidence type="ECO:0000256" key="6">
    <source>
        <dbReference type="ARBA" id="ARBA00022982"/>
    </source>
</evidence>
<dbReference type="KEGG" id="bdw:94336199"/>
<keyword evidence="10" id="KW-0679">Respiratory chain</keyword>
<comment type="subcellular location">
    <subcellularLocation>
        <location evidence="1">Mitochondrion intermembrane space</location>
    </subcellularLocation>
</comment>
<dbReference type="PROSITE" id="PS51007">
    <property type="entry name" value="CYTC"/>
    <property type="match status" value="1"/>
</dbReference>
<keyword evidence="3 10" id="KW-0813">Transport</keyword>
<dbReference type="GeneID" id="94336199"/>
<dbReference type="GO" id="GO:0046872">
    <property type="term" value="F:metal ion binding"/>
    <property type="evidence" value="ECO:0007669"/>
    <property type="project" value="UniProtKB-KW"/>
</dbReference>
<dbReference type="SUPFAM" id="SSF46626">
    <property type="entry name" value="Cytochrome c"/>
    <property type="match status" value="1"/>
</dbReference>
<evidence type="ECO:0000313" key="13">
    <source>
        <dbReference type="Proteomes" id="UP001214638"/>
    </source>
</evidence>
<dbReference type="EMBL" id="JALLKP010000002">
    <property type="protein sequence ID" value="KAK2196652.1"/>
    <property type="molecule type" value="Genomic_DNA"/>
</dbReference>
<dbReference type="AlphaFoldDB" id="A0AAD9PLH2"/>
<evidence type="ECO:0000256" key="3">
    <source>
        <dbReference type="ARBA" id="ARBA00022448"/>
    </source>
</evidence>
<keyword evidence="5 8" id="KW-0479">Metal-binding</keyword>
<reference evidence="12" key="1">
    <citation type="journal article" date="2023" name="Nat. Microbiol.">
        <title>Babesia duncani multi-omics identifies virulence factors and drug targets.</title>
        <authorList>
            <person name="Singh P."/>
            <person name="Lonardi S."/>
            <person name="Liang Q."/>
            <person name="Vydyam P."/>
            <person name="Khabirova E."/>
            <person name="Fang T."/>
            <person name="Gihaz S."/>
            <person name="Thekkiniath J."/>
            <person name="Munshi M."/>
            <person name="Abel S."/>
            <person name="Ciampossin L."/>
            <person name="Batugedara G."/>
            <person name="Gupta M."/>
            <person name="Lu X.M."/>
            <person name="Lenz T."/>
            <person name="Chakravarty S."/>
            <person name="Cornillot E."/>
            <person name="Hu Y."/>
            <person name="Ma W."/>
            <person name="Gonzalez L.M."/>
            <person name="Sanchez S."/>
            <person name="Estrada K."/>
            <person name="Sanchez-Flores A."/>
            <person name="Montero E."/>
            <person name="Harb O.S."/>
            <person name="Le Roch K.G."/>
            <person name="Mamoun C.B."/>
        </authorList>
    </citation>
    <scope>NUCLEOTIDE SEQUENCE</scope>
    <source>
        <strain evidence="12">WA1</strain>
    </source>
</reference>
<name>A0AAD9PLH2_9APIC</name>
<dbReference type="InterPro" id="IPR002327">
    <property type="entry name" value="Cyt_c_1A/1B"/>
</dbReference>
<keyword evidence="10" id="KW-0496">Mitochondrion</keyword>
<dbReference type="InterPro" id="IPR009056">
    <property type="entry name" value="Cyt_c-like_dom"/>
</dbReference>
<dbReference type="GO" id="GO:0005758">
    <property type="term" value="C:mitochondrial intermembrane space"/>
    <property type="evidence" value="ECO:0007669"/>
    <property type="project" value="UniProtKB-SubCell"/>
</dbReference>
<dbReference type="GO" id="GO:0020037">
    <property type="term" value="F:heme binding"/>
    <property type="evidence" value="ECO:0007669"/>
    <property type="project" value="InterPro"/>
</dbReference>
<evidence type="ECO:0000256" key="8">
    <source>
        <dbReference type="PROSITE-ProRule" id="PRU00433"/>
    </source>
</evidence>
<evidence type="ECO:0000256" key="2">
    <source>
        <dbReference type="ARBA" id="ARBA00006488"/>
    </source>
</evidence>
<keyword evidence="4 8" id="KW-0349">Heme</keyword>
<keyword evidence="6 10" id="KW-0249">Electron transport</keyword>
<accession>A0AAD9PLH2</accession>
<comment type="PTM">
    <text evidence="10">Binds 1 heme group per subunit.</text>
</comment>
<keyword evidence="7 8" id="KW-0408">Iron</keyword>
<dbReference type="PANTHER" id="PTHR11961">
    <property type="entry name" value="CYTOCHROME C"/>
    <property type="match status" value="1"/>
</dbReference>
<evidence type="ECO:0000256" key="9">
    <source>
        <dbReference type="RuleBase" id="RU004426"/>
    </source>
</evidence>
<dbReference type="Gene3D" id="1.10.760.10">
    <property type="entry name" value="Cytochrome c-like domain"/>
    <property type="match status" value="1"/>
</dbReference>
<evidence type="ECO:0000256" key="4">
    <source>
        <dbReference type="ARBA" id="ARBA00022617"/>
    </source>
</evidence>
<organism evidence="12 13">
    <name type="scientific">Babesia duncani</name>
    <dbReference type="NCBI Taxonomy" id="323732"/>
    <lineage>
        <taxon>Eukaryota</taxon>
        <taxon>Sar</taxon>
        <taxon>Alveolata</taxon>
        <taxon>Apicomplexa</taxon>
        <taxon>Aconoidasida</taxon>
        <taxon>Piroplasmida</taxon>
        <taxon>Babesiidae</taxon>
        <taxon>Babesia</taxon>
    </lineage>
</organism>
<dbReference type="Pfam" id="PF00034">
    <property type="entry name" value="Cytochrom_C"/>
    <property type="match status" value="1"/>
</dbReference>
<feature type="domain" description="Cytochrome c" evidence="11">
    <location>
        <begin position="13"/>
        <end position="114"/>
    </location>
</feature>
<evidence type="ECO:0000256" key="7">
    <source>
        <dbReference type="ARBA" id="ARBA00023004"/>
    </source>
</evidence>